<evidence type="ECO:0000313" key="3">
    <source>
        <dbReference type="EMBL" id="ROT47142.1"/>
    </source>
</evidence>
<name>A0A3N2QC27_9BACT</name>
<keyword evidence="2" id="KW-0732">Signal</keyword>
<proteinExistence type="predicted"/>
<keyword evidence="1" id="KW-0175">Coiled coil</keyword>
<feature type="signal peptide" evidence="2">
    <location>
        <begin position="1"/>
        <end position="18"/>
    </location>
</feature>
<protein>
    <recommendedName>
        <fullName evidence="5">Lipoprotein</fullName>
    </recommendedName>
</protein>
<dbReference type="PROSITE" id="PS51257">
    <property type="entry name" value="PROKAR_LIPOPROTEIN"/>
    <property type="match status" value="1"/>
</dbReference>
<evidence type="ECO:0000256" key="1">
    <source>
        <dbReference type="SAM" id="Coils"/>
    </source>
</evidence>
<feature type="coiled-coil region" evidence="1">
    <location>
        <begin position="245"/>
        <end position="272"/>
    </location>
</feature>
<dbReference type="AlphaFoldDB" id="A0A3N2QC27"/>
<dbReference type="EMBL" id="RARA01000026">
    <property type="protein sequence ID" value="ROT47142.1"/>
    <property type="molecule type" value="Genomic_DNA"/>
</dbReference>
<evidence type="ECO:0000313" key="4">
    <source>
        <dbReference type="Proteomes" id="UP000270927"/>
    </source>
</evidence>
<reference evidence="3 4" key="1">
    <citation type="submission" date="2018-09" db="EMBL/GenBank/DDBJ databases">
        <title>Comparative Genomics of Wolbachia-Cardinium Dual Endosymbiosis in a Plant-Parasitic Nematode.</title>
        <authorList>
            <person name="Brown A.M.V."/>
            <person name="Wasala S.K."/>
            <person name="Howe D.K."/>
            <person name="Peetz A.B."/>
            <person name="Zasada I.A."/>
            <person name="Denver D.R."/>
        </authorList>
    </citation>
    <scope>NUCLEOTIDE SEQUENCE [LARGE SCALE GENOMIC DNA]</scope>
    <source>
        <strain evidence="3 4">Pp_1</strain>
    </source>
</reference>
<feature type="coiled-coil region" evidence="1">
    <location>
        <begin position="55"/>
        <end position="82"/>
    </location>
</feature>
<gene>
    <name evidence="3" type="ORF">EDM02_04665</name>
</gene>
<organism evidence="3 4">
    <name type="scientific">Candidatus Cardinium hertigii</name>
    <dbReference type="NCBI Taxonomy" id="247481"/>
    <lineage>
        <taxon>Bacteria</taxon>
        <taxon>Pseudomonadati</taxon>
        <taxon>Bacteroidota</taxon>
        <taxon>Cytophagia</taxon>
        <taxon>Cytophagales</taxon>
        <taxon>Amoebophilaceae</taxon>
        <taxon>Candidatus Cardinium</taxon>
    </lineage>
</organism>
<feature type="chain" id="PRO_5018120193" description="Lipoprotein" evidence="2">
    <location>
        <begin position="19"/>
        <end position="273"/>
    </location>
</feature>
<keyword evidence="4" id="KW-1185">Reference proteome</keyword>
<evidence type="ECO:0000256" key="2">
    <source>
        <dbReference type="SAM" id="SignalP"/>
    </source>
</evidence>
<sequence>MKHKIQTAIFLFSTLALAGCSKAANTLGMDNKNNAPSKELVLRQFNAYYSQKLQYKEEKAACVDLKRQLAVSKNKLADAEQAYKASKSTFKELTFTKQQEIKKLEIIGNAIKKKYHNANVKSQVIEKRYNTQKAELTNCLKKQLKKIEEDNLESDSDSEEILNEPHASLGRKNLKGIEQEREAQKQSICKIQEQLNVNRSMLITLNCEIQARPKSKEKQQCSKTKEAYNAAQNHYNTLVQHFKRRQMAMQSYKQAKAQYKNTLQEIDKIINEV</sequence>
<dbReference type="RefSeq" id="WP_123663418.1">
    <property type="nucleotide sequence ID" value="NZ_RARA01000026.1"/>
</dbReference>
<evidence type="ECO:0008006" key="5">
    <source>
        <dbReference type="Google" id="ProtNLM"/>
    </source>
</evidence>
<accession>A0A3N2QC27</accession>
<dbReference type="Proteomes" id="UP000270927">
    <property type="component" value="Unassembled WGS sequence"/>
</dbReference>
<comment type="caution">
    <text evidence="3">The sequence shown here is derived from an EMBL/GenBank/DDBJ whole genome shotgun (WGS) entry which is preliminary data.</text>
</comment>